<evidence type="ECO:0008006" key="4">
    <source>
        <dbReference type="Google" id="ProtNLM"/>
    </source>
</evidence>
<sequence length="93" mass="9635">MAERRTRRPVSRSLRAGGLLAVTAAFCAGLAVVALGEWRIGLWVCAAALGLGAVVRLVAPARAVGLLRVRHRAVDVLLLAGGAVAIAVLAWSR</sequence>
<dbReference type="AlphaFoldDB" id="A0A1G6XNV5"/>
<dbReference type="STRING" id="675864.SAMN04489747_1763"/>
<evidence type="ECO:0000256" key="1">
    <source>
        <dbReference type="SAM" id="Phobius"/>
    </source>
</evidence>
<name>A0A1G6XNV5_9ACTN</name>
<organism evidence="2 3">
    <name type="scientific">Auraticoccus monumenti</name>
    <dbReference type="NCBI Taxonomy" id="675864"/>
    <lineage>
        <taxon>Bacteria</taxon>
        <taxon>Bacillati</taxon>
        <taxon>Actinomycetota</taxon>
        <taxon>Actinomycetes</taxon>
        <taxon>Propionibacteriales</taxon>
        <taxon>Propionibacteriaceae</taxon>
        <taxon>Auraticoccus</taxon>
    </lineage>
</organism>
<keyword evidence="1" id="KW-1133">Transmembrane helix</keyword>
<accession>A0A1G6XNV5</accession>
<dbReference type="Pfam" id="PF11222">
    <property type="entry name" value="DUF3017"/>
    <property type="match status" value="1"/>
</dbReference>
<dbReference type="Proteomes" id="UP000198546">
    <property type="component" value="Chromosome i"/>
</dbReference>
<gene>
    <name evidence="2" type="ORF">SAMN04489747_1763</name>
</gene>
<evidence type="ECO:0000313" key="2">
    <source>
        <dbReference type="EMBL" id="SDD79874.1"/>
    </source>
</evidence>
<dbReference type="EMBL" id="LT629688">
    <property type="protein sequence ID" value="SDD79874.1"/>
    <property type="molecule type" value="Genomic_DNA"/>
</dbReference>
<dbReference type="InterPro" id="IPR021385">
    <property type="entry name" value="DUF3017"/>
</dbReference>
<evidence type="ECO:0000313" key="3">
    <source>
        <dbReference type="Proteomes" id="UP000198546"/>
    </source>
</evidence>
<dbReference type="RefSeq" id="WP_090592461.1">
    <property type="nucleotide sequence ID" value="NZ_LT629688.1"/>
</dbReference>
<keyword evidence="3" id="KW-1185">Reference proteome</keyword>
<keyword evidence="1" id="KW-0812">Transmembrane</keyword>
<feature type="transmembrane region" description="Helical" evidence="1">
    <location>
        <begin position="12"/>
        <end position="34"/>
    </location>
</feature>
<reference evidence="2 3" key="1">
    <citation type="submission" date="2016-10" db="EMBL/GenBank/DDBJ databases">
        <authorList>
            <person name="de Groot N.N."/>
        </authorList>
    </citation>
    <scope>NUCLEOTIDE SEQUENCE [LARGE SCALE GENOMIC DNA]</scope>
    <source>
        <strain evidence="2 3">MON 2.2</strain>
    </source>
</reference>
<proteinExistence type="predicted"/>
<protein>
    <recommendedName>
        <fullName evidence="4">DUF3017 domain-containing protein</fullName>
    </recommendedName>
</protein>
<feature type="transmembrane region" description="Helical" evidence="1">
    <location>
        <begin position="40"/>
        <end position="61"/>
    </location>
</feature>
<keyword evidence="1" id="KW-0472">Membrane</keyword>
<feature type="transmembrane region" description="Helical" evidence="1">
    <location>
        <begin position="73"/>
        <end position="92"/>
    </location>
</feature>